<protein>
    <submittedName>
        <fullName evidence="3">Uncharacterized protein</fullName>
    </submittedName>
</protein>
<dbReference type="Proteomes" id="UP001162891">
    <property type="component" value="Chromosome"/>
</dbReference>
<evidence type="ECO:0000313" key="4">
    <source>
        <dbReference type="Proteomes" id="UP001162891"/>
    </source>
</evidence>
<evidence type="ECO:0000313" key="3">
    <source>
        <dbReference type="EMBL" id="BDG03933.1"/>
    </source>
</evidence>
<dbReference type="EMBL" id="AP025591">
    <property type="protein sequence ID" value="BDG03933.1"/>
    <property type="molecule type" value="Genomic_DNA"/>
</dbReference>
<feature type="region of interest" description="Disordered" evidence="1">
    <location>
        <begin position="23"/>
        <end position="50"/>
    </location>
</feature>
<proteinExistence type="predicted"/>
<sequence>MSRLHAAFLAALLSTPAAALAQAAAPAGAAPAQQPPKDDSAQPADVDPKTKAAIQRAVEKAKDDLRDEIKAEMQVAQSSAEFMGTVAEGPKLQFLELNGYFRVRGQLMDNWDLRAGSDAAGFHYFPVPLQRGDGGTLASSNMRLRIEPTMNVSEHVRVRAQIDVLDNYVLGSSTSELFDSAHSPYPVPFYGSTRRLLQNDPTADRPAISPKRAWAEIQTPVGLLSFGRMPNSWGMGILANAGAGLDDDYGDTVDRLQFALPPLETPIGKLTLVPILDFDAEGVLNKDPHFGLGVGQPFDAEPGDDARTYAIKIARLDTDDEIRRKVDAGEKSVNYGAYYNYRTQRWTYPAWEKVGYAGSYTDTANDAVKRSSYAHVLDLWTRVVTGRWKVEAEAVGIYGNIGETFLFVPSTTDSTILTRQSLGKVILRQWGGVLSTHFQALPNKVTLGGQLGIASGDSAPGFGNIPDRMTGTGTADDPFQLPPYGSIEGPQYGQPGDGAIRNYRFNPAYRVDLVLWKGILGQVTDAWYLRPDIKWDILPGLVFDGALIYSQAIYSQSTPSAIATSLVAPAPGETDGRYTYTSRGKKPLGFEADGRLTLNTGDGFAAWGEVGVFQPLAGMDNGGTGASLSRGWALNFGLAAKF</sequence>
<evidence type="ECO:0000256" key="2">
    <source>
        <dbReference type="SAM" id="SignalP"/>
    </source>
</evidence>
<dbReference type="NCBIfam" id="TIGR04551">
    <property type="entry name" value="TIGR04551 family protein"/>
    <property type="match status" value="1"/>
</dbReference>
<name>A0ABM7WWU1_9BACT</name>
<dbReference type="InterPro" id="IPR030884">
    <property type="entry name" value="CHP04551"/>
</dbReference>
<gene>
    <name evidence="3" type="ORF">AMOR_29290</name>
</gene>
<feature type="signal peptide" evidence="2">
    <location>
        <begin position="1"/>
        <end position="21"/>
    </location>
</feature>
<feature type="compositionally biased region" description="Basic and acidic residues" evidence="1">
    <location>
        <begin position="36"/>
        <end position="50"/>
    </location>
</feature>
<feature type="chain" id="PRO_5046176157" evidence="2">
    <location>
        <begin position="22"/>
        <end position="642"/>
    </location>
</feature>
<organism evidence="3 4">
    <name type="scientific">Anaeromyxobacter oryzae</name>
    <dbReference type="NCBI Taxonomy" id="2918170"/>
    <lineage>
        <taxon>Bacteria</taxon>
        <taxon>Pseudomonadati</taxon>
        <taxon>Myxococcota</taxon>
        <taxon>Myxococcia</taxon>
        <taxon>Myxococcales</taxon>
        <taxon>Cystobacterineae</taxon>
        <taxon>Anaeromyxobacteraceae</taxon>
        <taxon>Anaeromyxobacter</taxon>
    </lineage>
</organism>
<accession>A0ABM7WWU1</accession>
<evidence type="ECO:0000256" key="1">
    <source>
        <dbReference type="SAM" id="MobiDB-lite"/>
    </source>
</evidence>
<keyword evidence="4" id="KW-1185">Reference proteome</keyword>
<keyword evidence="2" id="KW-0732">Signal</keyword>
<reference evidence="4" key="1">
    <citation type="journal article" date="2022" name="Int. J. Syst. Evol. Microbiol.">
        <title>Anaeromyxobacter oryzae sp. nov., Anaeromyxobacter diazotrophicus sp. nov. and Anaeromyxobacter paludicola sp. nov., isolated from paddy soils.</title>
        <authorList>
            <person name="Itoh H."/>
            <person name="Xu Z."/>
            <person name="Mise K."/>
            <person name="Masuda Y."/>
            <person name="Ushijima N."/>
            <person name="Hayakawa C."/>
            <person name="Shiratori Y."/>
            <person name="Senoo K."/>
        </authorList>
    </citation>
    <scope>NUCLEOTIDE SEQUENCE [LARGE SCALE GENOMIC DNA]</scope>
    <source>
        <strain evidence="4">Red232</strain>
    </source>
</reference>
<dbReference type="RefSeq" id="WP_248352308.1">
    <property type="nucleotide sequence ID" value="NZ_AP025591.1"/>
</dbReference>
<feature type="compositionally biased region" description="Low complexity" evidence="1">
    <location>
        <begin position="23"/>
        <end position="32"/>
    </location>
</feature>